<evidence type="ECO:0000313" key="4">
    <source>
        <dbReference type="EMBL" id="MFI1712214.1"/>
    </source>
</evidence>
<dbReference type="PRINTS" id="PR01399">
    <property type="entry name" value="ENTSNTHTASED"/>
</dbReference>
<dbReference type="Pfam" id="PF17837">
    <property type="entry name" value="4PPT_N"/>
    <property type="match status" value="1"/>
</dbReference>
<accession>A0ABW7U012</accession>
<feature type="domain" description="4'-phosphopantetheinyl transferase" evidence="2">
    <location>
        <begin position="101"/>
        <end position="179"/>
    </location>
</feature>
<dbReference type="InterPro" id="IPR037143">
    <property type="entry name" value="4-PPantetheinyl_Trfase_dom_sf"/>
</dbReference>
<evidence type="ECO:0000313" key="5">
    <source>
        <dbReference type="Proteomes" id="UP001611339"/>
    </source>
</evidence>
<feature type="domain" description="4'-phosphopantetheinyl transferase N-terminal" evidence="3">
    <location>
        <begin position="27"/>
        <end position="94"/>
    </location>
</feature>
<gene>
    <name evidence="4" type="ORF">ACH407_01320</name>
</gene>
<name>A0ABW7U012_9ACTN</name>
<proteinExistence type="predicted"/>
<dbReference type="EMBL" id="JBIRUI010000001">
    <property type="protein sequence ID" value="MFI1712214.1"/>
    <property type="molecule type" value="Genomic_DNA"/>
</dbReference>
<evidence type="ECO:0000256" key="1">
    <source>
        <dbReference type="ARBA" id="ARBA00022679"/>
    </source>
</evidence>
<evidence type="ECO:0000259" key="2">
    <source>
        <dbReference type="Pfam" id="PF01648"/>
    </source>
</evidence>
<keyword evidence="5" id="KW-1185">Reference proteome</keyword>
<dbReference type="GO" id="GO:0016740">
    <property type="term" value="F:transferase activity"/>
    <property type="evidence" value="ECO:0007669"/>
    <property type="project" value="UniProtKB-KW"/>
</dbReference>
<organism evidence="4 5">
    <name type="scientific">Streptomyces litmocidini</name>
    <dbReference type="NCBI Taxonomy" id="67318"/>
    <lineage>
        <taxon>Bacteria</taxon>
        <taxon>Bacillati</taxon>
        <taxon>Actinomycetota</taxon>
        <taxon>Actinomycetes</taxon>
        <taxon>Kitasatosporales</taxon>
        <taxon>Streptomycetaceae</taxon>
        <taxon>Streptomyces</taxon>
    </lineage>
</organism>
<dbReference type="PANTHER" id="PTHR38096">
    <property type="entry name" value="ENTEROBACTIN SYNTHASE COMPONENT D"/>
    <property type="match status" value="1"/>
</dbReference>
<dbReference type="SUPFAM" id="SSF56214">
    <property type="entry name" value="4'-phosphopantetheinyl transferase"/>
    <property type="match status" value="1"/>
</dbReference>
<dbReference type="InterPro" id="IPR003542">
    <property type="entry name" value="Enbac_synth_compD-like"/>
</dbReference>
<protein>
    <submittedName>
        <fullName evidence="4">4'-phosphopantetheinyl transferase</fullName>
    </submittedName>
</protein>
<dbReference type="Pfam" id="PF01648">
    <property type="entry name" value="ACPS"/>
    <property type="match status" value="1"/>
</dbReference>
<reference evidence="4 5" key="1">
    <citation type="submission" date="2024-10" db="EMBL/GenBank/DDBJ databases">
        <title>The Natural Products Discovery Center: Release of the First 8490 Sequenced Strains for Exploring Actinobacteria Biosynthetic Diversity.</title>
        <authorList>
            <person name="Kalkreuter E."/>
            <person name="Kautsar S.A."/>
            <person name="Yang D."/>
            <person name="Bader C.D."/>
            <person name="Teijaro C.N."/>
            <person name="Fluegel L."/>
            <person name="Davis C.M."/>
            <person name="Simpson J.R."/>
            <person name="Lauterbach L."/>
            <person name="Steele A.D."/>
            <person name="Gui C."/>
            <person name="Meng S."/>
            <person name="Li G."/>
            <person name="Viehrig K."/>
            <person name="Ye F."/>
            <person name="Su P."/>
            <person name="Kiefer A.F."/>
            <person name="Nichols A."/>
            <person name="Cepeda A.J."/>
            <person name="Yan W."/>
            <person name="Fan B."/>
            <person name="Jiang Y."/>
            <person name="Adhikari A."/>
            <person name="Zheng C.-J."/>
            <person name="Schuster L."/>
            <person name="Cowan T.M."/>
            <person name="Smanski M.J."/>
            <person name="Chevrette M.G."/>
            <person name="De Carvalho L.P.S."/>
            <person name="Shen B."/>
        </authorList>
    </citation>
    <scope>NUCLEOTIDE SEQUENCE [LARGE SCALE GENOMIC DNA]</scope>
    <source>
        <strain evidence="4 5">NPDC020602</strain>
    </source>
</reference>
<keyword evidence="1 4" id="KW-0808">Transferase</keyword>
<dbReference type="PANTHER" id="PTHR38096:SF1">
    <property type="entry name" value="ENTEROBACTIN SYNTHASE COMPONENT D"/>
    <property type="match status" value="1"/>
</dbReference>
<dbReference type="InterPro" id="IPR041354">
    <property type="entry name" value="4PPT_N"/>
</dbReference>
<dbReference type="RefSeq" id="WP_123456921.1">
    <property type="nucleotide sequence ID" value="NZ_JBEYXG010000034.1"/>
</dbReference>
<evidence type="ECO:0000259" key="3">
    <source>
        <dbReference type="Pfam" id="PF17837"/>
    </source>
</evidence>
<dbReference type="InterPro" id="IPR008278">
    <property type="entry name" value="4-PPantetheinyl_Trfase_dom"/>
</dbReference>
<dbReference type="Proteomes" id="UP001611339">
    <property type="component" value="Unassembled WGS sequence"/>
</dbReference>
<sequence>MIAELLPDTVASAWRRDDTEPVTLFPEEAAAVARAVVGRQREFATVRLCARLALRRLGLPETPLTPGRRGEPRWPHGVAGSMTHCAGYRAAALARTTDVLSLGIDAEPAGPLPEGVLEGVSLPGERDRLRALTARTPDVPWERLLFSAKESVFKTWYPLTRRELGFDEASVDFEPAPAGTGPHPPEHTGTFTARLLVPGPVTGHVRRDHFTGRWLVRDGVILTAIVLTR</sequence>
<comment type="caution">
    <text evidence="4">The sequence shown here is derived from an EMBL/GenBank/DDBJ whole genome shotgun (WGS) entry which is preliminary data.</text>
</comment>